<feature type="transmembrane region" description="Helical" evidence="1">
    <location>
        <begin position="249"/>
        <end position="271"/>
    </location>
</feature>
<feature type="transmembrane region" description="Helical" evidence="1">
    <location>
        <begin position="193"/>
        <end position="217"/>
    </location>
</feature>
<feature type="transmembrane region" description="Helical" evidence="1">
    <location>
        <begin position="224"/>
        <end position="243"/>
    </location>
</feature>
<feature type="transmembrane region" description="Helical" evidence="1">
    <location>
        <begin position="134"/>
        <end position="155"/>
    </location>
</feature>
<evidence type="ECO:0000313" key="2">
    <source>
        <dbReference type="EMBL" id="RKI07236.1"/>
    </source>
</evidence>
<feature type="transmembrane region" description="Helical" evidence="1">
    <location>
        <begin position="162"/>
        <end position="181"/>
    </location>
</feature>
<keyword evidence="1" id="KW-0812">Transmembrane</keyword>
<keyword evidence="3" id="KW-1185">Reference proteome</keyword>
<organism evidence="2 3">
    <name type="scientific">Corallococcus praedator</name>
    <dbReference type="NCBI Taxonomy" id="2316724"/>
    <lineage>
        <taxon>Bacteria</taxon>
        <taxon>Pseudomonadati</taxon>
        <taxon>Myxococcota</taxon>
        <taxon>Myxococcia</taxon>
        <taxon>Myxococcales</taxon>
        <taxon>Cystobacterineae</taxon>
        <taxon>Myxococcaceae</taxon>
        <taxon>Corallococcus</taxon>
    </lineage>
</organism>
<evidence type="ECO:0000256" key="1">
    <source>
        <dbReference type="SAM" id="Phobius"/>
    </source>
</evidence>
<keyword evidence="1" id="KW-0472">Membrane</keyword>
<gene>
    <name evidence="2" type="ORF">D7Y13_18365</name>
</gene>
<name>A0ABX9QGE5_9BACT</name>
<evidence type="ECO:0000313" key="3">
    <source>
        <dbReference type="Proteomes" id="UP000278907"/>
    </source>
</evidence>
<feature type="transmembrane region" description="Helical" evidence="1">
    <location>
        <begin position="103"/>
        <end position="122"/>
    </location>
</feature>
<sequence>MTPECERVMDCLEGPLPPDLASHAAGCEDCRALLEGFHALAAPTAGRAPPTIASPLHESAPFNEAAPLRDASLIREAKLEETRRKSLTELAAAPLPTPWWRDALVLLVTYLAVGAVGLVLVGRHGMLLNSAPPPVVAAVALLIVAGVGGGALLGVAPGRKRWPLGLVALGAVGVALAQLTGRSGVQVRPLLTGALGCMGTEVVLSVVPLALALVLLCRSAYQPVRALAAGLSSAGVGLLVLHVHCPDGAAGHLMLGHLLPWVALAGVAVFIRSRLPSRTFAP</sequence>
<dbReference type="Proteomes" id="UP000278907">
    <property type="component" value="Unassembled WGS sequence"/>
</dbReference>
<dbReference type="EMBL" id="RAWI01000129">
    <property type="protein sequence ID" value="RKI07236.1"/>
    <property type="molecule type" value="Genomic_DNA"/>
</dbReference>
<proteinExistence type="predicted"/>
<comment type="caution">
    <text evidence="2">The sequence shown here is derived from an EMBL/GenBank/DDBJ whole genome shotgun (WGS) entry which is preliminary data.</text>
</comment>
<accession>A0ABX9QGE5</accession>
<protein>
    <submittedName>
        <fullName evidence="2">DUF1109 family protein</fullName>
    </submittedName>
</protein>
<reference evidence="2 3" key="1">
    <citation type="submission" date="2018-09" db="EMBL/GenBank/DDBJ databases">
        <authorList>
            <person name="Livingstone P.G."/>
            <person name="Whitworth D.E."/>
        </authorList>
    </citation>
    <scope>NUCLEOTIDE SEQUENCE [LARGE SCALE GENOMIC DNA]</scope>
    <source>
        <strain evidence="2 3">CA031B</strain>
    </source>
</reference>
<keyword evidence="1" id="KW-1133">Transmembrane helix</keyword>
<dbReference type="RefSeq" id="WP_120583783.1">
    <property type="nucleotide sequence ID" value="NZ_RAWI01000129.1"/>
</dbReference>